<name>A0ABT6YFY2_9BACT</name>
<feature type="signal peptide" evidence="1">
    <location>
        <begin position="1"/>
        <end position="25"/>
    </location>
</feature>
<keyword evidence="3" id="KW-1185">Reference proteome</keyword>
<accession>A0ABT6YFY2</accession>
<gene>
    <name evidence="2" type="ORF">QM524_25000</name>
</gene>
<evidence type="ECO:0000313" key="3">
    <source>
        <dbReference type="Proteomes" id="UP001236507"/>
    </source>
</evidence>
<feature type="chain" id="PRO_5046312716" evidence="1">
    <location>
        <begin position="26"/>
        <end position="412"/>
    </location>
</feature>
<reference evidence="2 3" key="1">
    <citation type="submission" date="2023-05" db="EMBL/GenBank/DDBJ databases">
        <title>Novel species of genus Flectobacillus isolated from stream in China.</title>
        <authorList>
            <person name="Lu H."/>
        </authorList>
    </citation>
    <scope>NUCLEOTIDE SEQUENCE [LARGE SCALE GENOMIC DNA]</scope>
    <source>
        <strain evidence="2 3">KCTC 42575</strain>
    </source>
</reference>
<sequence length="412" mass="44202">MNHILTSISSMLLFFCALNTSFAQKDLTHPLPSSIVYVDALSDLPSPQNGVITLNSAKVYIISGSVDIGQNSINLNGAGLRGLDPGKDRIISATKGAVLRSLDVDVYLEKVCVIPLSAATTAYDFEDNTGTKALNLLAGNSVVEAPRVASGGVGRFSGFNSMFITTNFWRCKDGLKVTGTTGKFCSAYNYITGISSGVGIEFLADFEANDIDMSNNYFVFSGSTAIKFHEKAKVDQARMNGNLFRGPAVLISGFDSHTPGWEMRQNGAGLPDTKPYAFLYMNENTAVTKLISPNLFTKIAGETTTMKADGFVATANRVTYTGKRTLNARIYANVGGKTPEANSDLSIAIYKNGLLQIAPNSSIAVGGKGEGFQLTLETIAEINQGDYLEVFIKNNINSTPILVKDLQLRISE</sequence>
<dbReference type="RefSeq" id="WP_283346750.1">
    <property type="nucleotide sequence ID" value="NZ_JASHIF010000031.1"/>
</dbReference>
<protein>
    <submittedName>
        <fullName evidence="2">Uncharacterized protein</fullName>
    </submittedName>
</protein>
<dbReference type="Proteomes" id="UP001236507">
    <property type="component" value="Unassembled WGS sequence"/>
</dbReference>
<organism evidence="2 3">
    <name type="scientific">Flectobacillus roseus</name>
    <dbReference type="NCBI Taxonomy" id="502259"/>
    <lineage>
        <taxon>Bacteria</taxon>
        <taxon>Pseudomonadati</taxon>
        <taxon>Bacteroidota</taxon>
        <taxon>Cytophagia</taxon>
        <taxon>Cytophagales</taxon>
        <taxon>Flectobacillaceae</taxon>
        <taxon>Flectobacillus</taxon>
    </lineage>
</organism>
<evidence type="ECO:0000313" key="2">
    <source>
        <dbReference type="EMBL" id="MDI9862507.1"/>
    </source>
</evidence>
<keyword evidence="1" id="KW-0732">Signal</keyword>
<proteinExistence type="predicted"/>
<dbReference type="EMBL" id="JASHIF010000031">
    <property type="protein sequence ID" value="MDI9862507.1"/>
    <property type="molecule type" value="Genomic_DNA"/>
</dbReference>
<comment type="caution">
    <text evidence="2">The sequence shown here is derived from an EMBL/GenBank/DDBJ whole genome shotgun (WGS) entry which is preliminary data.</text>
</comment>
<evidence type="ECO:0000256" key="1">
    <source>
        <dbReference type="SAM" id="SignalP"/>
    </source>
</evidence>